<dbReference type="Gene3D" id="2.60.40.1240">
    <property type="match status" value="1"/>
</dbReference>
<keyword evidence="1" id="KW-0732">Signal</keyword>
<dbReference type="Proteomes" id="UP000546257">
    <property type="component" value="Unassembled WGS sequence"/>
</dbReference>
<keyword evidence="3" id="KW-0472">Membrane</keyword>
<evidence type="ECO:0000256" key="2">
    <source>
        <dbReference type="SAM" id="MobiDB-lite"/>
    </source>
</evidence>
<evidence type="ECO:0000313" key="5">
    <source>
        <dbReference type="EMBL" id="MBB6645717.1"/>
    </source>
</evidence>
<dbReference type="InterPro" id="IPR029050">
    <property type="entry name" value="Immunoprotect_excell_Ig-like"/>
</dbReference>
<evidence type="ECO:0000256" key="3">
    <source>
        <dbReference type="SAM" id="Phobius"/>
    </source>
</evidence>
<keyword evidence="6" id="KW-1185">Reference proteome</keyword>
<dbReference type="GO" id="GO:0003677">
    <property type="term" value="F:DNA binding"/>
    <property type="evidence" value="ECO:0007669"/>
    <property type="project" value="InterPro"/>
</dbReference>
<sequence length="384" mass="39252">MIPELDPEDFVAFLSALWDERGWQTSVRERSDETYFVTGKRPDGKRGVIYAFPTTTATVTERHLKQFVQFCRTKGIDVAVVATQGAFAEGAERVAAERGVHLLDRSTLADTVAEGDLEEVLARFTGAGGMVGRLRDLGVPIPASIVSGVPSPAKLGAAVYGLLPVGGTDTHAGSGGSSPADDPAPSSPSPDGLGILAGARKYAARPVPAIAIAITLIVAFVLGATVGPAVGLGGAGPVSGGGDAGPEVSAVSTADAANATVDVRWNARATDSIAVNGTTYDAPEGKTFVLVRMNVTNGGDEPVQLEQSALAADVAGTRYGHQPLDGVTGFPSAGLFAPGDSREVWTVFAVPAEAGSVTVVLDSEAKVRFVRDDTVTPEATVDGG</sequence>
<keyword evidence="3" id="KW-1133">Transmembrane helix</keyword>
<evidence type="ECO:0000256" key="1">
    <source>
        <dbReference type="ARBA" id="ARBA00022729"/>
    </source>
</evidence>
<keyword evidence="5" id="KW-0378">Hydrolase</keyword>
<evidence type="ECO:0000259" key="4">
    <source>
        <dbReference type="Pfam" id="PF04471"/>
    </source>
</evidence>
<keyword evidence="5" id="KW-0255">Endonuclease</keyword>
<protein>
    <submittedName>
        <fullName evidence="5">Restriction endonuclease</fullName>
    </submittedName>
</protein>
<dbReference type="InterPro" id="IPR007560">
    <property type="entry name" value="Restrct_endonuc_IV_Mrr"/>
</dbReference>
<keyword evidence="3" id="KW-0812">Transmembrane</keyword>
<comment type="caution">
    <text evidence="5">The sequence shown here is derived from an EMBL/GenBank/DDBJ whole genome shotgun (WGS) entry which is preliminary data.</text>
</comment>
<dbReference type="GO" id="GO:0004519">
    <property type="term" value="F:endonuclease activity"/>
    <property type="evidence" value="ECO:0007669"/>
    <property type="project" value="UniProtKB-KW"/>
</dbReference>
<keyword evidence="5" id="KW-0540">Nuclease</keyword>
<gene>
    <name evidence="5" type="ORF">H5V44_05315</name>
</gene>
<organism evidence="5 6">
    <name type="scientific">Halobellus ruber</name>
    <dbReference type="NCBI Taxonomy" id="2761102"/>
    <lineage>
        <taxon>Archaea</taxon>
        <taxon>Methanobacteriati</taxon>
        <taxon>Methanobacteriota</taxon>
        <taxon>Stenosarchaea group</taxon>
        <taxon>Halobacteria</taxon>
        <taxon>Halobacteriales</taxon>
        <taxon>Haloferacaceae</taxon>
        <taxon>Halobellus</taxon>
    </lineage>
</organism>
<feature type="transmembrane region" description="Helical" evidence="3">
    <location>
        <begin position="209"/>
        <end position="230"/>
    </location>
</feature>
<dbReference type="AlphaFoldDB" id="A0A7J9SIB5"/>
<name>A0A7J9SIB5_9EURY</name>
<feature type="region of interest" description="Disordered" evidence="2">
    <location>
        <begin position="170"/>
        <end position="192"/>
    </location>
</feature>
<dbReference type="Pfam" id="PF04471">
    <property type="entry name" value="Mrr_cat"/>
    <property type="match status" value="1"/>
</dbReference>
<feature type="domain" description="Restriction endonuclease type IV Mrr" evidence="4">
    <location>
        <begin position="4"/>
        <end position="110"/>
    </location>
</feature>
<dbReference type="GO" id="GO:0009307">
    <property type="term" value="P:DNA restriction-modification system"/>
    <property type="evidence" value="ECO:0007669"/>
    <property type="project" value="InterPro"/>
</dbReference>
<dbReference type="RefSeq" id="WP_185192102.1">
    <property type="nucleotide sequence ID" value="NZ_JACKXD010000002.1"/>
</dbReference>
<proteinExistence type="predicted"/>
<reference evidence="5 6" key="1">
    <citation type="submission" date="2020-08" db="EMBL/GenBank/DDBJ databases">
        <authorList>
            <person name="Seo M.-J."/>
        </authorList>
    </citation>
    <scope>NUCLEOTIDE SEQUENCE [LARGE SCALE GENOMIC DNA]</scope>
    <source>
        <strain evidence="5 6">MBLA0160</strain>
    </source>
</reference>
<dbReference type="EMBL" id="JACKXD010000002">
    <property type="protein sequence ID" value="MBB6645717.1"/>
    <property type="molecule type" value="Genomic_DNA"/>
</dbReference>
<feature type="compositionally biased region" description="Low complexity" evidence="2">
    <location>
        <begin position="177"/>
        <end position="192"/>
    </location>
</feature>
<accession>A0A7J9SIB5</accession>
<evidence type="ECO:0000313" key="6">
    <source>
        <dbReference type="Proteomes" id="UP000546257"/>
    </source>
</evidence>